<comment type="subcellular location">
    <subcellularLocation>
        <location evidence="1">Membrane</location>
        <topology evidence="1">Single-pass membrane protein</topology>
    </subcellularLocation>
</comment>
<dbReference type="Pfam" id="PF04357">
    <property type="entry name" value="TamB"/>
    <property type="match status" value="1"/>
</dbReference>
<feature type="domain" description="Translocation and assembly module TamB C-terminal" evidence="5">
    <location>
        <begin position="987"/>
        <end position="1336"/>
    </location>
</feature>
<dbReference type="EMBL" id="PVUF01000001">
    <property type="protein sequence ID" value="PRZ50273.1"/>
    <property type="molecule type" value="Genomic_DNA"/>
</dbReference>
<accession>A0A2T1ANX0</accession>
<protein>
    <submittedName>
        <fullName evidence="6">Autotransporter secretion inner membrane protein TamB</fullName>
    </submittedName>
</protein>
<dbReference type="PANTHER" id="PTHR36985:SF1">
    <property type="entry name" value="TRANSLOCATION AND ASSEMBLY MODULE SUBUNIT TAMB"/>
    <property type="match status" value="1"/>
</dbReference>
<dbReference type="OrthoDB" id="7784409at2"/>
<keyword evidence="4" id="KW-0472">Membrane</keyword>
<dbReference type="GO" id="GO:0005886">
    <property type="term" value="C:plasma membrane"/>
    <property type="evidence" value="ECO:0007669"/>
    <property type="project" value="InterPro"/>
</dbReference>
<reference evidence="6 7" key="1">
    <citation type="submission" date="2018-03" db="EMBL/GenBank/DDBJ databases">
        <title>Genomic Encyclopedia of Archaeal and Bacterial Type Strains, Phase II (KMG-II): from individual species to whole genera.</title>
        <authorList>
            <person name="Goeker M."/>
        </authorList>
    </citation>
    <scope>NUCLEOTIDE SEQUENCE [LARGE SCALE GENOMIC DNA]</scope>
    <source>
        <strain evidence="6 7">DSM 25328</strain>
    </source>
</reference>
<organism evidence="6 7">
    <name type="scientific">Tritonibacter scottomollicae</name>
    <name type="common">Epibacterium scottomollicae</name>
    <dbReference type="NCBI Taxonomy" id="483013"/>
    <lineage>
        <taxon>Bacteria</taxon>
        <taxon>Pseudomonadati</taxon>
        <taxon>Pseudomonadota</taxon>
        <taxon>Alphaproteobacteria</taxon>
        <taxon>Rhodobacterales</taxon>
        <taxon>Paracoccaceae</taxon>
        <taxon>Tritonibacter</taxon>
    </lineage>
</organism>
<proteinExistence type="predicted"/>
<evidence type="ECO:0000256" key="3">
    <source>
        <dbReference type="ARBA" id="ARBA00022989"/>
    </source>
</evidence>
<dbReference type="PANTHER" id="PTHR36985">
    <property type="entry name" value="TRANSLOCATION AND ASSEMBLY MODULE SUBUNIT TAMB"/>
    <property type="match status" value="1"/>
</dbReference>
<comment type="caution">
    <text evidence="6">The sequence shown here is derived from an EMBL/GenBank/DDBJ whole genome shotgun (WGS) entry which is preliminary data.</text>
</comment>
<evidence type="ECO:0000313" key="7">
    <source>
        <dbReference type="Proteomes" id="UP000237718"/>
    </source>
</evidence>
<evidence type="ECO:0000256" key="1">
    <source>
        <dbReference type="ARBA" id="ARBA00004167"/>
    </source>
</evidence>
<keyword evidence="3" id="KW-1133">Transmembrane helix</keyword>
<dbReference type="RefSeq" id="WP_106162023.1">
    <property type="nucleotide sequence ID" value="NZ_PVUF01000001.1"/>
</dbReference>
<evidence type="ECO:0000259" key="5">
    <source>
        <dbReference type="Pfam" id="PF04357"/>
    </source>
</evidence>
<evidence type="ECO:0000256" key="4">
    <source>
        <dbReference type="ARBA" id="ARBA00023136"/>
    </source>
</evidence>
<evidence type="ECO:0000313" key="6">
    <source>
        <dbReference type="EMBL" id="PRZ50273.1"/>
    </source>
</evidence>
<dbReference type="Proteomes" id="UP000237718">
    <property type="component" value="Unassembled WGS sequence"/>
</dbReference>
<dbReference type="InterPro" id="IPR007452">
    <property type="entry name" value="TamB_C"/>
</dbReference>
<dbReference type="GO" id="GO:0009306">
    <property type="term" value="P:protein secretion"/>
    <property type="evidence" value="ECO:0007669"/>
    <property type="project" value="InterPro"/>
</dbReference>
<dbReference type="GO" id="GO:0097347">
    <property type="term" value="C:TAM protein secretion complex"/>
    <property type="evidence" value="ECO:0007669"/>
    <property type="project" value="TreeGrafter"/>
</dbReference>
<evidence type="ECO:0000256" key="2">
    <source>
        <dbReference type="ARBA" id="ARBA00022692"/>
    </source>
</evidence>
<name>A0A2T1ANX0_TRISK</name>
<gene>
    <name evidence="6" type="ORF">CLV89_101491</name>
</gene>
<keyword evidence="2" id="KW-0812">Transmembrane</keyword>
<sequence length="1336" mass="137613">MKHTVRTLVTVTGLTTCTALTPLSAVAQQDASESGGLLVSFLEDTLSGDSRSINVQGLEGAFSSQAKIARLTVSDEDGVWLTVEGAELDWNRLALVRGRFSVNRLKADRIIVERSPKSLPADPDLPTPEATPFSLPDLPVALEIGEIAANEILLGEELAGQEASLSVTGALSLADGALDTTLRVARLDRRGDALSLAASFSNSTEQLSLDLALQEASGGLLSDVMDIPGRPDLSLAIKGAGPLEDFSADIGFATNGNDRISGTVSLTGLADVAGGADAGLAFAADLGGNIDPLLRPTYRPFFGPGLRANLKGRTLPSGGVELESLALRTRALQLTGALSLEAGNLQTANLKAAITPPDGQAAVILPVPGADTTVAGVSLTLQKPADENWQINGELDQLRTPDMAISRAVINAAGALDQSAGFALDGAIDARLNGFVLADPALAAATGSDLTLSARLTTKEGADFLIRDLDVQGESYAARGDVRFNGVENDLRIATELALTADDLKRFSEIAGLSLSGSAIADVTGHFQPLSGAFGVDLALTGQDLGTGIADVDPLLTGESTLKLVAARDTSGVRIDQFDLQATEISATGQGTLDSGEGALRLDARLARLDRFVPELPGPLTLSANFDRTGDRLDGTAELRGPRETSMDLDGSFTLEGAADFAFDAFVAAPEAFAPQLAGAPLVAKGTATRRDGRWTAQTDLSATGGAQARIKGAFDEAQGAVDLDLSALIARIEQFAPSIKGQATTKLTATRRNGEWQAEGDLTAPGDSTARFDGSFIEASGDVDMNLKAEVANVRAFTDSLGGSASADITASRRAGEWNGGGDVTGPAGASATLDGQFNENDGSARINFDAMVRQLQQVIPGLDGVLTAKGDASRENGVWSVETTADGPLGIDSRIAGTWDEAQAVADITAKGSLRLEGANAFLKPNLLKGLARFDLALRGPAQLSSVSGTVTTADAQLVLPQAAQAIDGITTRVSLSNGSATLSLSARPRDGGQIQVSGPVSLNAPYNGNLQISLAEVVLTDNLSYKTSLGGDLRLSGALAGNSSLGGRIDVGETNINLNTAGGAVSAAPIPPIRHRGQSRAQITTRARAGLIETGSGGGGSKTNIALNVLISAPNRIFARGRGLNAELGGAITVRGTTSNLAPSGQIGLIRGTFDILGRRLNLDEGRITLLGDLKPYLEFTSTANTEQGTATLSISGQVDSPQIKVTSDPPRPSEEALALLLFGDNIQDISPLALARLASSALTLSGRGGGAQKALRDSTGADNVDIGADNLGIGQLGLGGYLADNVYTDLNITSEGDSELTINLDLTKSLTVTGKADSEGETGLGVFFKRDY</sequence>